<dbReference type="Proteomes" id="UP000011566">
    <property type="component" value="Unassembled WGS sequence"/>
</dbReference>
<dbReference type="InterPro" id="IPR009078">
    <property type="entry name" value="Ferritin-like_SF"/>
</dbReference>
<feature type="region of interest" description="Disordered" evidence="1">
    <location>
        <begin position="1"/>
        <end position="30"/>
    </location>
</feature>
<proteinExistence type="predicted"/>
<dbReference type="EMBL" id="AOMB01000034">
    <property type="protein sequence ID" value="EMA37568.1"/>
    <property type="molecule type" value="Genomic_DNA"/>
</dbReference>
<dbReference type="InterPro" id="IPR012347">
    <property type="entry name" value="Ferritin-like"/>
</dbReference>
<organism evidence="2 3">
    <name type="scientific">Halococcus hamelinensis 100A6</name>
    <dbReference type="NCBI Taxonomy" id="1132509"/>
    <lineage>
        <taxon>Archaea</taxon>
        <taxon>Methanobacteriati</taxon>
        <taxon>Methanobacteriota</taxon>
        <taxon>Stenosarchaea group</taxon>
        <taxon>Halobacteria</taxon>
        <taxon>Halobacteriales</taxon>
        <taxon>Halococcaceae</taxon>
        <taxon>Halococcus</taxon>
    </lineage>
</organism>
<dbReference type="SUPFAM" id="SSF47240">
    <property type="entry name" value="Ferritin-like"/>
    <property type="match status" value="1"/>
</dbReference>
<accession>M0LWP3</accession>
<evidence type="ECO:0000313" key="3">
    <source>
        <dbReference type="Proteomes" id="UP000011566"/>
    </source>
</evidence>
<dbReference type="eggNOG" id="arCOG10710">
    <property type="taxonomic scope" value="Archaea"/>
</dbReference>
<dbReference type="Gene3D" id="1.20.1260.10">
    <property type="match status" value="1"/>
</dbReference>
<dbReference type="eggNOG" id="arCOG08948">
    <property type="taxonomic scope" value="Archaea"/>
</dbReference>
<dbReference type="PANTHER" id="PTHR31694:SF26">
    <property type="entry name" value="OS05G0151100 PROTEIN"/>
    <property type="match status" value="1"/>
</dbReference>
<evidence type="ECO:0000256" key="1">
    <source>
        <dbReference type="SAM" id="MobiDB-lite"/>
    </source>
</evidence>
<dbReference type="CDD" id="cd00657">
    <property type="entry name" value="Ferritin_like"/>
    <property type="match status" value="1"/>
</dbReference>
<dbReference type="Pfam" id="PF13668">
    <property type="entry name" value="Ferritin_2"/>
    <property type="match status" value="1"/>
</dbReference>
<dbReference type="PATRIC" id="fig|1132509.6.peg.2908"/>
<dbReference type="AlphaFoldDB" id="M0LWP3"/>
<name>M0LWP3_9EURY</name>
<gene>
    <name evidence="2" type="ORF">C447_12642</name>
</gene>
<reference evidence="2 3" key="1">
    <citation type="journal article" date="2014" name="PLoS Genet.">
        <title>Phylogenetically driven sequencing of extremely halophilic archaea reveals strategies for static and dynamic osmo-response.</title>
        <authorList>
            <person name="Becker E.A."/>
            <person name="Seitzer P.M."/>
            <person name="Tritt A."/>
            <person name="Larsen D."/>
            <person name="Krusor M."/>
            <person name="Yao A.I."/>
            <person name="Wu D."/>
            <person name="Madern D."/>
            <person name="Eisen J.A."/>
            <person name="Darling A.E."/>
            <person name="Facciotti M.T."/>
        </authorList>
    </citation>
    <scope>NUCLEOTIDE SEQUENCE [LARGE SCALE GENOMIC DNA]</scope>
    <source>
        <strain evidence="2 3">100A6</strain>
    </source>
</reference>
<dbReference type="InterPro" id="IPR052965">
    <property type="entry name" value="Pigment-catalase-like"/>
</dbReference>
<sequence>MSGVAAAHFPKQLDIDIEPESTRNRIDTSGNGRVAVAVHSTQFTDEDGDDVRFDPTERAVRYRFGTTDLLANGGGVRPVEDGAVEDVDGDGADDLVLTFPTDGAGLTGDETSASLYWERDESGKHGYAGSDAVELPDDTSPSDVDVLNYALSLEHLEYAFYRDALASSGGPFSEREVERSEVANYFDRPTLQYSTYQQFEEIRDQEKAHVEALKKTISDLGGTPVREAEYEFGYETVPEFVATAARLEDVGVSAYAGAAPSISSSEVLTSALSIHSVEARHASYFDTLSLRRAAPDPFDTARSMEQVLPLAKQFVASE</sequence>
<evidence type="ECO:0008006" key="4">
    <source>
        <dbReference type="Google" id="ProtNLM"/>
    </source>
</evidence>
<dbReference type="PANTHER" id="PTHR31694">
    <property type="entry name" value="DESICCATION-LIKE PROTEIN"/>
    <property type="match status" value="1"/>
</dbReference>
<comment type="caution">
    <text evidence="2">The sequence shown here is derived from an EMBL/GenBank/DDBJ whole genome shotgun (WGS) entry which is preliminary data.</text>
</comment>
<protein>
    <recommendedName>
        <fullName evidence="4">Ferritin-like domain-containing protein</fullName>
    </recommendedName>
</protein>
<evidence type="ECO:0000313" key="2">
    <source>
        <dbReference type="EMBL" id="EMA37568.1"/>
    </source>
</evidence>
<keyword evidence="3" id="KW-1185">Reference proteome</keyword>